<dbReference type="SUPFAM" id="SSF56112">
    <property type="entry name" value="Protein kinase-like (PK-like)"/>
    <property type="match status" value="1"/>
</dbReference>
<reference evidence="5" key="2">
    <citation type="submission" date="2015-01" db="EMBL/GenBank/DDBJ databases">
        <title>Evolutionary Origins and Diversification of the Mycorrhizal Mutualists.</title>
        <authorList>
            <consortium name="DOE Joint Genome Institute"/>
            <consortium name="Mycorrhizal Genomics Consortium"/>
            <person name="Kohler A."/>
            <person name="Kuo A."/>
            <person name="Nagy L.G."/>
            <person name="Floudas D."/>
            <person name="Copeland A."/>
            <person name="Barry K.W."/>
            <person name="Cichocki N."/>
            <person name="Veneault-Fourrey C."/>
            <person name="LaButti K."/>
            <person name="Lindquist E.A."/>
            <person name="Lipzen A."/>
            <person name="Lundell T."/>
            <person name="Morin E."/>
            <person name="Murat C."/>
            <person name="Riley R."/>
            <person name="Ohm R."/>
            <person name="Sun H."/>
            <person name="Tunlid A."/>
            <person name="Henrissat B."/>
            <person name="Grigoriev I.V."/>
            <person name="Hibbett D.S."/>
            <person name="Martin F."/>
        </authorList>
    </citation>
    <scope>NUCLEOTIDE SEQUENCE [LARGE SCALE GENOMIC DNA]</scope>
    <source>
        <strain evidence="5">LaAM-08-1</strain>
    </source>
</reference>
<organism evidence="4 5">
    <name type="scientific">Laccaria amethystina LaAM-08-1</name>
    <dbReference type="NCBI Taxonomy" id="1095629"/>
    <lineage>
        <taxon>Eukaryota</taxon>
        <taxon>Fungi</taxon>
        <taxon>Dikarya</taxon>
        <taxon>Basidiomycota</taxon>
        <taxon>Agaricomycotina</taxon>
        <taxon>Agaricomycetes</taxon>
        <taxon>Agaricomycetidae</taxon>
        <taxon>Agaricales</taxon>
        <taxon>Agaricineae</taxon>
        <taxon>Hydnangiaceae</taxon>
        <taxon>Laccaria</taxon>
    </lineage>
</organism>
<dbReference type="InterPro" id="IPR011009">
    <property type="entry name" value="Kinase-like_dom_sf"/>
</dbReference>
<dbReference type="OrthoDB" id="1668230at2759"/>
<dbReference type="GO" id="GO:0004713">
    <property type="term" value="F:protein tyrosine kinase activity"/>
    <property type="evidence" value="ECO:0007669"/>
    <property type="project" value="InterPro"/>
</dbReference>
<evidence type="ECO:0000313" key="5">
    <source>
        <dbReference type="Proteomes" id="UP000054477"/>
    </source>
</evidence>
<proteinExistence type="predicted"/>
<dbReference type="PROSITE" id="PS50011">
    <property type="entry name" value="PROTEIN_KINASE_DOM"/>
    <property type="match status" value="1"/>
</dbReference>
<dbReference type="GO" id="GO:0005524">
    <property type="term" value="F:ATP binding"/>
    <property type="evidence" value="ECO:0007669"/>
    <property type="project" value="UniProtKB-KW"/>
</dbReference>
<dbReference type="PIRSF" id="PIRSF000654">
    <property type="entry name" value="Integrin-linked_kinase"/>
    <property type="match status" value="1"/>
</dbReference>
<gene>
    <name evidence="4" type="ORF">K443DRAFT_680649</name>
</gene>
<dbReference type="GO" id="GO:0004674">
    <property type="term" value="F:protein serine/threonine kinase activity"/>
    <property type="evidence" value="ECO:0007669"/>
    <property type="project" value="TreeGrafter"/>
</dbReference>
<dbReference type="PANTHER" id="PTHR44329">
    <property type="entry name" value="SERINE/THREONINE-PROTEIN KINASE TNNI3K-RELATED"/>
    <property type="match status" value="1"/>
</dbReference>
<dbReference type="AlphaFoldDB" id="A0A0C9XM73"/>
<keyword evidence="5" id="KW-1185">Reference proteome</keyword>
<evidence type="ECO:0000259" key="3">
    <source>
        <dbReference type="PROSITE" id="PS50011"/>
    </source>
</evidence>
<dbReference type="InterPro" id="IPR020635">
    <property type="entry name" value="Tyr_kinase_cat_dom"/>
</dbReference>
<dbReference type="Gene3D" id="3.30.200.20">
    <property type="entry name" value="Phosphorylase Kinase, domain 1"/>
    <property type="match status" value="1"/>
</dbReference>
<dbReference type="STRING" id="1095629.A0A0C9XM73"/>
<dbReference type="HOGENOM" id="CLU_1175586_0_0_1"/>
<dbReference type="InterPro" id="IPR000719">
    <property type="entry name" value="Prot_kinase_dom"/>
</dbReference>
<sequence length="236" mass="25843">MQIEANLPSWTITEHEVDFESKIGVGSISDVRKGTWRGCTVAIKFLAKTTSRKLFFREVEKWKSLRHPNVLPFCGASSASEKAPCFFVSPYMKNGSLVEFLKKIEDWEGGGGSGVAGKESTIPSPGLGVRGGTFVREPASGVRGAGELMAHSRGTIPAGQVSDVSLEWDLLRFMYEMAKGMEYLHSRGVLHGNLKAANVLVDDNIHCLISDFGQSEMKSEVFRISGRPPPRTCFSL</sequence>
<dbReference type="EMBL" id="KN838665">
    <property type="protein sequence ID" value="KIJ98626.1"/>
    <property type="molecule type" value="Genomic_DNA"/>
</dbReference>
<evidence type="ECO:0000313" key="4">
    <source>
        <dbReference type="EMBL" id="KIJ98626.1"/>
    </source>
</evidence>
<dbReference type="PANTHER" id="PTHR44329:SF298">
    <property type="entry name" value="MIXED LINEAGE KINASE DOMAIN-LIKE PROTEIN"/>
    <property type="match status" value="1"/>
</dbReference>
<protein>
    <recommendedName>
        <fullName evidence="3">Protein kinase domain-containing protein</fullName>
    </recommendedName>
</protein>
<accession>A0A0C9XM73</accession>
<evidence type="ECO:0000256" key="1">
    <source>
        <dbReference type="ARBA" id="ARBA00022741"/>
    </source>
</evidence>
<dbReference type="InterPro" id="IPR051681">
    <property type="entry name" value="Ser/Thr_Kinases-Pseudokinases"/>
</dbReference>
<reference evidence="4 5" key="1">
    <citation type="submission" date="2014-04" db="EMBL/GenBank/DDBJ databases">
        <authorList>
            <consortium name="DOE Joint Genome Institute"/>
            <person name="Kuo A."/>
            <person name="Kohler A."/>
            <person name="Nagy L.G."/>
            <person name="Floudas D."/>
            <person name="Copeland A."/>
            <person name="Barry K.W."/>
            <person name="Cichocki N."/>
            <person name="Veneault-Fourrey C."/>
            <person name="LaButti K."/>
            <person name="Lindquist E.A."/>
            <person name="Lipzen A."/>
            <person name="Lundell T."/>
            <person name="Morin E."/>
            <person name="Murat C."/>
            <person name="Sun H."/>
            <person name="Tunlid A."/>
            <person name="Henrissat B."/>
            <person name="Grigoriev I.V."/>
            <person name="Hibbett D.S."/>
            <person name="Martin F."/>
            <person name="Nordberg H.P."/>
            <person name="Cantor M.N."/>
            <person name="Hua S.X."/>
        </authorList>
    </citation>
    <scope>NUCLEOTIDE SEQUENCE [LARGE SCALE GENOMIC DNA]</scope>
    <source>
        <strain evidence="4 5">LaAM-08-1</strain>
    </source>
</reference>
<keyword evidence="2" id="KW-0067">ATP-binding</keyword>
<evidence type="ECO:0000256" key="2">
    <source>
        <dbReference type="ARBA" id="ARBA00022840"/>
    </source>
</evidence>
<keyword evidence="1" id="KW-0547">Nucleotide-binding</keyword>
<dbReference type="SMART" id="SM00219">
    <property type="entry name" value="TyrKc"/>
    <property type="match status" value="1"/>
</dbReference>
<dbReference type="InterPro" id="IPR001245">
    <property type="entry name" value="Ser-Thr/Tyr_kinase_cat_dom"/>
</dbReference>
<feature type="domain" description="Protein kinase" evidence="3">
    <location>
        <begin position="17"/>
        <end position="236"/>
    </location>
</feature>
<dbReference type="Gene3D" id="1.10.510.10">
    <property type="entry name" value="Transferase(Phosphotransferase) domain 1"/>
    <property type="match status" value="1"/>
</dbReference>
<name>A0A0C9XM73_9AGAR</name>
<dbReference type="Pfam" id="PF07714">
    <property type="entry name" value="PK_Tyr_Ser-Thr"/>
    <property type="match status" value="1"/>
</dbReference>
<dbReference type="Proteomes" id="UP000054477">
    <property type="component" value="Unassembled WGS sequence"/>
</dbReference>